<accession>A0A6I4UNZ6</accession>
<dbReference type="Gene3D" id="3.20.20.140">
    <property type="entry name" value="Metal-dependent hydrolases"/>
    <property type="match status" value="1"/>
</dbReference>
<evidence type="ECO:0000259" key="2">
    <source>
        <dbReference type="Pfam" id="PF07969"/>
    </source>
</evidence>
<dbReference type="PANTHER" id="PTHR22642:SF2">
    <property type="entry name" value="PROTEIN LONG AFTER FAR-RED 3"/>
    <property type="match status" value="1"/>
</dbReference>
<dbReference type="InterPro" id="IPR032466">
    <property type="entry name" value="Metal_Hydrolase"/>
</dbReference>
<protein>
    <submittedName>
        <fullName evidence="3">Amidohydrolase family protein</fullName>
    </submittedName>
</protein>
<dbReference type="GO" id="GO:0016810">
    <property type="term" value="F:hydrolase activity, acting on carbon-nitrogen (but not peptide) bonds"/>
    <property type="evidence" value="ECO:0007669"/>
    <property type="project" value="InterPro"/>
</dbReference>
<dbReference type="PANTHER" id="PTHR22642">
    <property type="entry name" value="IMIDAZOLONEPROPIONASE"/>
    <property type="match status" value="1"/>
</dbReference>
<feature type="chain" id="PRO_5026111550" evidence="1">
    <location>
        <begin position="21"/>
        <end position="565"/>
    </location>
</feature>
<sequence>MRSTKYLVGAALLLSTPAIAQFNQAEPVPPAEADLIIEDARIYTPGGWASAMAIADGAIVAIGDAAAVAPHRAASTRVLDLDRKVVLPGLHDMHVHPMGAGLAESACEVPHGSTPAAILQIVAGCVERAEPGEWITGGGYQNDSYGDTPPNRAMLDSVAPNNPVMLRDISGHSAWANSAALKIAGIEAATADPANGIIERGADGQPTGVLRESAAMLVSMKIPEVPVEKAAAALGWSLDNMLSHGITAFDDAGVAEIAAQAYIRLADAGKLKQRVRGCLWGRDPALIDKHMLYARPNFSPSCVKIMLDGVPTDGHTAAMVDPYEPLDHAAHDSTARERGLLMIPQDELNTLVTDLDKRGFTVKFHAAGDAAVRAGLNAIEAARKANGPSGQYHNVGHNSFVQMSDIARARDLGASFEFSPYIWYPSPIIGDIRKAVGEVRMKRWIPVKDAIDAGALVVPGSDWSVVPSVNPWIAIETLVTRQVPGGGGEVLGAQERITLEQAIDIFTRQSAQQMNFGHATGTLEKGKLADLIVIDRNIFEVPITDVHKTNVLMTMIGGEVVYQAQ</sequence>
<gene>
    <name evidence="3" type="ORF">GRI75_03430</name>
</gene>
<dbReference type="SUPFAM" id="SSF51556">
    <property type="entry name" value="Metallo-dependent hydrolases"/>
    <property type="match status" value="1"/>
</dbReference>
<evidence type="ECO:0000313" key="3">
    <source>
        <dbReference type="EMBL" id="MXP40700.1"/>
    </source>
</evidence>
<dbReference type="Pfam" id="PF07969">
    <property type="entry name" value="Amidohydro_3"/>
    <property type="match status" value="1"/>
</dbReference>
<feature type="signal peptide" evidence="1">
    <location>
        <begin position="1"/>
        <end position="20"/>
    </location>
</feature>
<dbReference type="InterPro" id="IPR011059">
    <property type="entry name" value="Metal-dep_hydrolase_composite"/>
</dbReference>
<organism evidence="3 4">
    <name type="scientific">Croceibacterium soli</name>
    <dbReference type="NCBI Taxonomy" id="1739690"/>
    <lineage>
        <taxon>Bacteria</taxon>
        <taxon>Pseudomonadati</taxon>
        <taxon>Pseudomonadota</taxon>
        <taxon>Alphaproteobacteria</taxon>
        <taxon>Sphingomonadales</taxon>
        <taxon>Erythrobacteraceae</taxon>
        <taxon>Croceibacterium</taxon>
    </lineage>
</organism>
<dbReference type="InterPro" id="IPR033932">
    <property type="entry name" value="YtcJ-like"/>
</dbReference>
<keyword evidence="1" id="KW-0732">Signal</keyword>
<keyword evidence="3" id="KW-0378">Hydrolase</keyword>
<dbReference type="OrthoDB" id="9811399at2"/>
<dbReference type="Gene3D" id="3.10.310.70">
    <property type="match status" value="1"/>
</dbReference>
<dbReference type="Gene3D" id="2.30.40.10">
    <property type="entry name" value="Urease, subunit C, domain 1"/>
    <property type="match status" value="1"/>
</dbReference>
<reference evidence="3 4" key="1">
    <citation type="submission" date="2019-12" db="EMBL/GenBank/DDBJ databases">
        <title>Genomic-based taxomic classification of the family Erythrobacteraceae.</title>
        <authorList>
            <person name="Xu L."/>
        </authorList>
    </citation>
    <scope>NUCLEOTIDE SEQUENCE [LARGE SCALE GENOMIC DNA]</scope>
    <source>
        <strain evidence="3 4">MCCC 1K02066</strain>
    </source>
</reference>
<dbReference type="RefSeq" id="WP_160745570.1">
    <property type="nucleotide sequence ID" value="NZ_WTYK01000002.1"/>
</dbReference>
<feature type="domain" description="Amidohydrolase 3" evidence="2">
    <location>
        <begin position="77"/>
        <end position="562"/>
    </location>
</feature>
<dbReference type="InterPro" id="IPR013108">
    <property type="entry name" value="Amidohydro_3"/>
</dbReference>
<name>A0A6I4UNZ6_9SPHN</name>
<dbReference type="Proteomes" id="UP000469159">
    <property type="component" value="Unassembled WGS sequence"/>
</dbReference>
<dbReference type="CDD" id="cd01300">
    <property type="entry name" value="YtcJ_like"/>
    <property type="match status" value="1"/>
</dbReference>
<evidence type="ECO:0000313" key="4">
    <source>
        <dbReference type="Proteomes" id="UP000469159"/>
    </source>
</evidence>
<comment type="caution">
    <text evidence="3">The sequence shown here is derived from an EMBL/GenBank/DDBJ whole genome shotgun (WGS) entry which is preliminary data.</text>
</comment>
<dbReference type="AlphaFoldDB" id="A0A6I4UNZ6"/>
<keyword evidence="4" id="KW-1185">Reference proteome</keyword>
<evidence type="ECO:0000256" key="1">
    <source>
        <dbReference type="SAM" id="SignalP"/>
    </source>
</evidence>
<dbReference type="EMBL" id="WTYK01000002">
    <property type="protein sequence ID" value="MXP40700.1"/>
    <property type="molecule type" value="Genomic_DNA"/>
</dbReference>
<proteinExistence type="predicted"/>
<dbReference type="SUPFAM" id="SSF51338">
    <property type="entry name" value="Composite domain of metallo-dependent hydrolases"/>
    <property type="match status" value="1"/>
</dbReference>